<feature type="signal peptide" evidence="3">
    <location>
        <begin position="1"/>
        <end position="18"/>
    </location>
</feature>
<dbReference type="GO" id="GO:0033897">
    <property type="term" value="F:ribonuclease T2 activity"/>
    <property type="evidence" value="ECO:0007669"/>
    <property type="project" value="InterPro"/>
</dbReference>
<reference evidence="4" key="1">
    <citation type="submission" date="2014-03" db="EMBL/GenBank/DDBJ databases">
        <title>The sialotranscriptome of Amblyomma triste, Amblyomma parvum and Amblyomma cajennense ticks, uncovered by 454-based RNA-seq.</title>
        <authorList>
            <person name="Garcia G.R."/>
            <person name="Gardinassi L.G."/>
            <person name="Ribeiro J.M."/>
            <person name="Anatriello E."/>
            <person name="Ferreira B.R."/>
            <person name="Moreira H.N."/>
            <person name="Mafra C."/>
            <person name="Olegario M.M."/>
            <person name="Szabo P.J."/>
            <person name="Miranda-Santos I.K."/>
            <person name="Maruyama S.R."/>
        </authorList>
    </citation>
    <scope>NUCLEOTIDE SEQUENCE</scope>
    <source>
        <strain evidence="4">Mato Grasso do Sul</strain>
        <tissue evidence="4">Salivary glands</tissue>
    </source>
</reference>
<evidence type="ECO:0000256" key="2">
    <source>
        <dbReference type="RuleBase" id="RU004328"/>
    </source>
</evidence>
<dbReference type="PANTHER" id="PTHR11240:SF22">
    <property type="entry name" value="RIBONUCLEASE T2"/>
    <property type="match status" value="1"/>
</dbReference>
<dbReference type="SUPFAM" id="SSF55895">
    <property type="entry name" value="Ribonuclease Rh-like"/>
    <property type="match status" value="1"/>
</dbReference>
<dbReference type="Pfam" id="PF00445">
    <property type="entry name" value="Ribonuclease_T2"/>
    <property type="match status" value="1"/>
</dbReference>
<dbReference type="PANTHER" id="PTHR11240">
    <property type="entry name" value="RIBONUCLEASE T2"/>
    <property type="match status" value="1"/>
</dbReference>
<feature type="chain" id="PRO_5001521950" evidence="3">
    <location>
        <begin position="19"/>
        <end position="264"/>
    </location>
</feature>
<accession>A0A023GDW8</accession>
<dbReference type="GO" id="GO:0003723">
    <property type="term" value="F:RNA binding"/>
    <property type="evidence" value="ECO:0007669"/>
    <property type="project" value="InterPro"/>
</dbReference>
<dbReference type="CDD" id="cd00374">
    <property type="entry name" value="RNase_T2"/>
    <property type="match status" value="1"/>
</dbReference>
<evidence type="ECO:0000256" key="1">
    <source>
        <dbReference type="ARBA" id="ARBA00007469"/>
    </source>
</evidence>
<dbReference type="InterPro" id="IPR001568">
    <property type="entry name" value="RNase_T2-like"/>
</dbReference>
<comment type="similarity">
    <text evidence="1 2">Belongs to the RNase T2 family.</text>
</comment>
<dbReference type="InterPro" id="IPR018188">
    <property type="entry name" value="RNase_T2_His_AS_1"/>
</dbReference>
<evidence type="ECO:0000313" key="4">
    <source>
        <dbReference type="EMBL" id="JAC31178.1"/>
    </source>
</evidence>
<dbReference type="GO" id="GO:0005576">
    <property type="term" value="C:extracellular region"/>
    <property type="evidence" value="ECO:0007669"/>
    <property type="project" value="TreeGrafter"/>
</dbReference>
<dbReference type="PROSITE" id="PS00531">
    <property type="entry name" value="RNASE_T2_2"/>
    <property type="match status" value="1"/>
</dbReference>
<dbReference type="Gene3D" id="3.90.730.10">
    <property type="entry name" value="Ribonuclease T2-like"/>
    <property type="match status" value="1"/>
</dbReference>
<dbReference type="InterPro" id="IPR033130">
    <property type="entry name" value="RNase_T2_His_AS_2"/>
</dbReference>
<sequence>MHSLVLHLLLLASTGGLASRSRRNSKEPAVTYFMLSQQWSIGYCSTADDKCIRKNERNFWTIHGLWPSSNTSYPAFCNTTLRYNATVLAPLVPLLDLYWPSVNSINSNVFWKHEWQKHGTCATTVAELDGLYNYFNKTLSIYLQYNITEYLRNSGVVPTSQKTYPLEKIKEALHDDIKEAANFMCYSNKNYSVPVLAEIRLCLNRELQPIDCKAKNSGCGQGDVYYLAFDKDSAISQTFPLSWLLHCCWLLAISAIPMPLYQLR</sequence>
<protein>
    <submittedName>
        <fullName evidence="4">Putative ribonuclease t2 family</fullName>
    </submittedName>
</protein>
<dbReference type="PROSITE" id="PS00530">
    <property type="entry name" value="RNASE_T2_1"/>
    <property type="match status" value="1"/>
</dbReference>
<keyword evidence="3" id="KW-0732">Signal</keyword>
<name>A0A023GDW8_AMBTT</name>
<dbReference type="AlphaFoldDB" id="A0A023GDW8"/>
<dbReference type="EMBL" id="GBBM01004240">
    <property type="protein sequence ID" value="JAC31178.1"/>
    <property type="molecule type" value="mRNA"/>
</dbReference>
<dbReference type="InterPro" id="IPR036430">
    <property type="entry name" value="RNase_T2-like_sf"/>
</dbReference>
<dbReference type="GO" id="GO:0006401">
    <property type="term" value="P:RNA catabolic process"/>
    <property type="evidence" value="ECO:0007669"/>
    <property type="project" value="TreeGrafter"/>
</dbReference>
<organism evidence="4">
    <name type="scientific">Amblyomma triste</name>
    <name type="common">Neotropical tick</name>
    <dbReference type="NCBI Taxonomy" id="251400"/>
    <lineage>
        <taxon>Eukaryota</taxon>
        <taxon>Metazoa</taxon>
        <taxon>Ecdysozoa</taxon>
        <taxon>Arthropoda</taxon>
        <taxon>Chelicerata</taxon>
        <taxon>Arachnida</taxon>
        <taxon>Acari</taxon>
        <taxon>Parasitiformes</taxon>
        <taxon>Ixodida</taxon>
        <taxon>Ixodoidea</taxon>
        <taxon>Ixodidae</taxon>
        <taxon>Amblyomminae</taxon>
        <taxon>Amblyomma</taxon>
    </lineage>
</organism>
<proteinExistence type="evidence at transcript level"/>
<evidence type="ECO:0000256" key="3">
    <source>
        <dbReference type="SAM" id="SignalP"/>
    </source>
</evidence>